<evidence type="ECO:0000313" key="3">
    <source>
        <dbReference type="Proteomes" id="UP000316921"/>
    </source>
</evidence>
<evidence type="ECO:0000259" key="1">
    <source>
        <dbReference type="Pfam" id="PF25778"/>
    </source>
</evidence>
<accession>A0A518BKU5</accession>
<reference evidence="2 3" key="1">
    <citation type="submission" date="2019-02" db="EMBL/GenBank/DDBJ databases">
        <title>Deep-cultivation of Planctomycetes and their phenomic and genomic characterization uncovers novel biology.</title>
        <authorList>
            <person name="Wiegand S."/>
            <person name="Jogler M."/>
            <person name="Boedeker C."/>
            <person name="Pinto D."/>
            <person name="Vollmers J."/>
            <person name="Rivas-Marin E."/>
            <person name="Kohn T."/>
            <person name="Peeters S.H."/>
            <person name="Heuer A."/>
            <person name="Rast P."/>
            <person name="Oberbeckmann S."/>
            <person name="Bunk B."/>
            <person name="Jeske O."/>
            <person name="Meyerdierks A."/>
            <person name="Storesund J.E."/>
            <person name="Kallscheuer N."/>
            <person name="Luecker S."/>
            <person name="Lage O.M."/>
            <person name="Pohl T."/>
            <person name="Merkel B.J."/>
            <person name="Hornburger P."/>
            <person name="Mueller R.-W."/>
            <person name="Bruemmer F."/>
            <person name="Labrenz M."/>
            <person name="Spormann A.M."/>
            <person name="Op den Camp H."/>
            <person name="Overmann J."/>
            <person name="Amann R."/>
            <person name="Jetten M.S.M."/>
            <person name="Mascher T."/>
            <person name="Medema M.H."/>
            <person name="Devos D.P."/>
            <person name="Kaster A.-K."/>
            <person name="Ovreas L."/>
            <person name="Rohde M."/>
            <person name="Galperin M.Y."/>
            <person name="Jogler C."/>
        </authorList>
    </citation>
    <scope>NUCLEOTIDE SEQUENCE [LARGE SCALE GENOMIC DNA]</scope>
    <source>
        <strain evidence="2 3">Pla133</strain>
    </source>
</reference>
<keyword evidence="3" id="KW-1185">Reference proteome</keyword>
<dbReference type="Pfam" id="PF25778">
    <property type="entry name" value="DUF7948"/>
    <property type="match status" value="1"/>
</dbReference>
<gene>
    <name evidence="2" type="ORF">Pla133_26820</name>
</gene>
<dbReference type="RefSeq" id="WP_145065905.1">
    <property type="nucleotide sequence ID" value="NZ_CP036287.1"/>
</dbReference>
<dbReference type="PANTHER" id="PTHR35580:SF1">
    <property type="entry name" value="PHYTASE-LIKE DOMAIN-CONTAINING PROTEIN"/>
    <property type="match status" value="1"/>
</dbReference>
<evidence type="ECO:0000313" key="2">
    <source>
        <dbReference type="EMBL" id="QDU67594.1"/>
    </source>
</evidence>
<name>A0A518BKU5_9BACT</name>
<sequence>MVRSTSVGALSGFVENLGQAHPDARYTVRQGPVQGWITERGLALVLPPEGPSGSACALHLEFVGAATHAVEAQELVPGRAHFMRGGRETVLGAQTATKVVLRDVLPGLDVLWTQSAGELEYDMLLAPELAASSIALTVDGATALSLMDPRTLIVTTAAGTLRQTLPAAWELEPDGTRRPLEARFVLPGDGTVSFALDGRTPGRAAVIDPVLHYATYVGGAGPDLALDVASDGFGRIYVTGAAGAADFPTTAGVVDDLLVNDEAFVICLAPDGASVIWSTFLGGIGDDVGRALDVSEDGSLVWVAGSSRSSDFPLPAAALDPTKGDFDDGFVARLSGEGTVLDWGTFLGGAGHDRIEDLARTVSGDVIVAGTTDSPNFPATAGVGQTSPQGGEDAFLSKLSAAGDALIWSTYFGGALDDGGHALAVAANDQVFLAGTTSSSDLPTSGTAFQPTRAGSEDGFVARFTTTASTILFGTYLGGSGEEQVRALTLGVGGEVLVAGRTGSFDFPTTAGAFQAGPQGDDDGFVAALSATGSTLLRSTRVGGSGADEIHGLTTEPSGVLHVVGATASSNFPVTPSALQPSNGGAFDQFVATLAGDLTGSSYASYFGGPGDDWASAVAYHPFTGRVTVAGQALDGAPTSDGALAGSAAGASADVTILSLGSGVCPTAPQAMLLGAPCGTATLELSTPQLGTYVEFSVSAAPPLSLGSLNSSPPALFPLPIEGGCVLWLDLGSLSTLAYFLTDENGAWTASVPLAHDLPICGAQAAYQAVVIDIAGGPLSFGQVTNAVQVTFGG</sequence>
<feature type="domain" description="DUF7948" evidence="1">
    <location>
        <begin position="13"/>
        <end position="210"/>
    </location>
</feature>
<dbReference type="InterPro" id="IPR057708">
    <property type="entry name" value="DUF7948"/>
</dbReference>
<proteinExistence type="predicted"/>
<protein>
    <submittedName>
        <fullName evidence="2">Beta-propeller repeat protein</fullName>
    </submittedName>
</protein>
<dbReference type="EMBL" id="CP036287">
    <property type="protein sequence ID" value="QDU67594.1"/>
    <property type="molecule type" value="Genomic_DNA"/>
</dbReference>
<dbReference type="Proteomes" id="UP000316921">
    <property type="component" value="Chromosome"/>
</dbReference>
<organism evidence="2 3">
    <name type="scientific">Engelhardtia mirabilis</name>
    <dbReference type="NCBI Taxonomy" id="2528011"/>
    <lineage>
        <taxon>Bacteria</taxon>
        <taxon>Pseudomonadati</taxon>
        <taxon>Planctomycetota</taxon>
        <taxon>Planctomycetia</taxon>
        <taxon>Planctomycetia incertae sedis</taxon>
        <taxon>Engelhardtia</taxon>
    </lineage>
</organism>
<dbReference type="KEGG" id="pbap:Pla133_26820"/>
<dbReference type="InterPro" id="IPR052918">
    <property type="entry name" value="Motility_Chemotaxis_Reg"/>
</dbReference>
<dbReference type="AlphaFoldDB" id="A0A518BKU5"/>
<dbReference type="PANTHER" id="PTHR35580">
    <property type="entry name" value="CELL SURFACE GLYCOPROTEIN (S-LAYER PROTEIN)-LIKE PROTEIN"/>
    <property type="match status" value="1"/>
</dbReference>